<feature type="signal peptide" evidence="1">
    <location>
        <begin position="1"/>
        <end position="20"/>
    </location>
</feature>
<comment type="caution">
    <text evidence="2">The sequence shown here is derived from an EMBL/GenBank/DDBJ whole genome shotgun (WGS) entry which is preliminary data.</text>
</comment>
<keyword evidence="3" id="KW-1185">Reference proteome</keyword>
<proteinExistence type="predicted"/>
<protein>
    <submittedName>
        <fullName evidence="2">Uncharacterized protein</fullName>
    </submittedName>
</protein>
<dbReference type="RefSeq" id="WP_182955985.1">
    <property type="nucleotide sequence ID" value="NZ_WNXC01000002.1"/>
</dbReference>
<dbReference type="PROSITE" id="PS51257">
    <property type="entry name" value="PROKAR_LIPOPROTEIN"/>
    <property type="match status" value="1"/>
</dbReference>
<feature type="chain" id="PRO_5045792376" evidence="1">
    <location>
        <begin position="21"/>
        <end position="54"/>
    </location>
</feature>
<keyword evidence="1" id="KW-0732">Signal</keyword>
<sequence length="54" mass="5924">MKNKFLAVLLLTATAFTACKKDNAQEPEANVLPTGKYRLIELIQSDATGKDSVR</sequence>
<dbReference type="Proteomes" id="UP000636110">
    <property type="component" value="Unassembled WGS sequence"/>
</dbReference>
<accession>A0ABR6EUU8</accession>
<reference evidence="2 3" key="1">
    <citation type="submission" date="2019-11" db="EMBL/GenBank/DDBJ databases">
        <title>Description of Pedobacter sp. LMG 31462T.</title>
        <authorList>
            <person name="Carlier A."/>
            <person name="Qi S."/>
            <person name="Vandamme P."/>
        </authorList>
    </citation>
    <scope>NUCLEOTIDE SEQUENCE [LARGE SCALE GENOMIC DNA]</scope>
    <source>
        <strain evidence="2 3">LMG 31462</strain>
    </source>
</reference>
<evidence type="ECO:0000313" key="3">
    <source>
        <dbReference type="Proteomes" id="UP000636110"/>
    </source>
</evidence>
<evidence type="ECO:0000256" key="1">
    <source>
        <dbReference type="SAM" id="SignalP"/>
    </source>
</evidence>
<dbReference type="EMBL" id="WNXC01000002">
    <property type="protein sequence ID" value="MBB2149044.1"/>
    <property type="molecule type" value="Genomic_DNA"/>
</dbReference>
<name>A0ABR6EUU8_9SPHI</name>
<organism evidence="2 3">
    <name type="scientific">Pedobacter gandavensis</name>
    <dbReference type="NCBI Taxonomy" id="2679963"/>
    <lineage>
        <taxon>Bacteria</taxon>
        <taxon>Pseudomonadati</taxon>
        <taxon>Bacteroidota</taxon>
        <taxon>Sphingobacteriia</taxon>
        <taxon>Sphingobacteriales</taxon>
        <taxon>Sphingobacteriaceae</taxon>
        <taxon>Pedobacter</taxon>
    </lineage>
</organism>
<gene>
    <name evidence="2" type="ORF">GM920_08975</name>
</gene>
<evidence type="ECO:0000313" key="2">
    <source>
        <dbReference type="EMBL" id="MBB2149044.1"/>
    </source>
</evidence>